<evidence type="ECO:0000256" key="3">
    <source>
        <dbReference type="ARBA" id="ARBA00022679"/>
    </source>
</evidence>
<evidence type="ECO:0000256" key="4">
    <source>
        <dbReference type="ARBA" id="ARBA00022968"/>
    </source>
</evidence>
<dbReference type="Pfam" id="PF00912">
    <property type="entry name" value="Transgly"/>
    <property type="match status" value="1"/>
</dbReference>
<dbReference type="AlphaFoldDB" id="A0A6N7XFQ4"/>
<feature type="domain" description="Glycosyl transferase family 51" evidence="8">
    <location>
        <begin position="153"/>
        <end position="316"/>
    </location>
</feature>
<proteinExistence type="predicted"/>
<dbReference type="GO" id="GO:0008955">
    <property type="term" value="F:peptidoglycan glycosyltransferase activity"/>
    <property type="evidence" value="ECO:0007669"/>
    <property type="project" value="TreeGrafter"/>
</dbReference>
<evidence type="ECO:0000256" key="2">
    <source>
        <dbReference type="ARBA" id="ARBA00018638"/>
    </source>
</evidence>
<dbReference type="InterPro" id="IPR036950">
    <property type="entry name" value="PBP_transglycosylase"/>
</dbReference>
<dbReference type="InterPro" id="IPR023346">
    <property type="entry name" value="Lysozyme-like_dom_sf"/>
</dbReference>
<keyword evidence="4" id="KW-0735">Signal-anchor</keyword>
<keyword evidence="5" id="KW-0046">Antibiotic resistance</keyword>
<dbReference type="UniPathway" id="UPA00219"/>
<dbReference type="Proteomes" id="UP000440713">
    <property type="component" value="Unassembled WGS sequence"/>
</dbReference>
<sequence length="343" mass="40228">MRHYDINKSNQPSDSRSMRTKSENKNSKIRIKKQQTSGSNTLTFENEKKSRNFMTGERFTYKKDNSYIERERERENRRNNWRQKRAVDVEDIDDDEEYYDDEYDVRSWRFRLLKKIIAFLLIIMVVGGSASFIYVKSIINDMPVLTKKMVLESYINKEPVPLSKIPKNLQNAVISIEDERFYSHKGIDYKSLVRSFVNNLTGNMTQGGSTIDMQVSKNLLTSNEKTLKRKIQDMYNATVLNKIMTKNEILEAYLNNIYLGKSTYGVQAGAKLYFGKNVNELNFGQSTMLAGITNNPNLYQNYEQAKKRQAIVLYKMYELGYIKENVYKAQLYRDTPFKSEIDK</sequence>
<dbReference type="PANTHER" id="PTHR32282">
    <property type="entry name" value="BINDING PROTEIN TRANSPEPTIDASE, PUTATIVE-RELATED"/>
    <property type="match status" value="1"/>
</dbReference>
<evidence type="ECO:0000313" key="10">
    <source>
        <dbReference type="Proteomes" id="UP000440713"/>
    </source>
</evidence>
<keyword evidence="7" id="KW-0472">Membrane</keyword>
<feature type="region of interest" description="Disordered" evidence="6">
    <location>
        <begin position="1"/>
        <end position="46"/>
    </location>
</feature>
<dbReference type="GO" id="GO:0009252">
    <property type="term" value="P:peptidoglycan biosynthetic process"/>
    <property type="evidence" value="ECO:0007669"/>
    <property type="project" value="UniProtKB-UniPathway"/>
</dbReference>
<dbReference type="Gene3D" id="1.10.3810.10">
    <property type="entry name" value="Biosynthetic peptidoglycan transglycosylase-like"/>
    <property type="match status" value="1"/>
</dbReference>
<evidence type="ECO:0000259" key="8">
    <source>
        <dbReference type="Pfam" id="PF00912"/>
    </source>
</evidence>
<feature type="transmembrane region" description="Helical" evidence="7">
    <location>
        <begin position="116"/>
        <end position="135"/>
    </location>
</feature>
<name>A0A6N7XFQ4_9FIRM</name>
<dbReference type="PANTHER" id="PTHR32282:SF33">
    <property type="entry name" value="PEPTIDOGLYCAN GLYCOSYLTRANSFERASE"/>
    <property type="match status" value="1"/>
</dbReference>
<comment type="subcellular location">
    <subcellularLocation>
        <location evidence="1">Cell membrane</location>
        <topology evidence="1">Single-pass type II membrane protein</topology>
    </subcellularLocation>
</comment>
<accession>A0A6N7XFQ4</accession>
<feature type="compositionally biased region" description="Polar residues" evidence="6">
    <location>
        <begin position="34"/>
        <end position="44"/>
    </location>
</feature>
<dbReference type="EMBL" id="VUNE01000001">
    <property type="protein sequence ID" value="MST62039.1"/>
    <property type="molecule type" value="Genomic_DNA"/>
</dbReference>
<organism evidence="9 10">
    <name type="scientific">Peptostreptococcus porci</name>
    <dbReference type="NCBI Taxonomy" id="2652282"/>
    <lineage>
        <taxon>Bacteria</taxon>
        <taxon>Bacillati</taxon>
        <taxon>Bacillota</taxon>
        <taxon>Clostridia</taxon>
        <taxon>Peptostreptococcales</taxon>
        <taxon>Peptostreptococcaceae</taxon>
        <taxon>Peptostreptococcus</taxon>
    </lineage>
</organism>
<dbReference type="SUPFAM" id="SSF53955">
    <property type="entry name" value="Lysozyme-like"/>
    <property type="match status" value="1"/>
</dbReference>
<dbReference type="InterPro" id="IPR050396">
    <property type="entry name" value="Glycosyltr_51/Transpeptidase"/>
</dbReference>
<evidence type="ECO:0000313" key="9">
    <source>
        <dbReference type="EMBL" id="MST62039.1"/>
    </source>
</evidence>
<dbReference type="GO" id="GO:0005886">
    <property type="term" value="C:plasma membrane"/>
    <property type="evidence" value="ECO:0007669"/>
    <property type="project" value="UniProtKB-SubCell"/>
</dbReference>
<feature type="compositionally biased region" description="Basic and acidic residues" evidence="6">
    <location>
        <begin position="16"/>
        <end position="26"/>
    </location>
</feature>
<keyword evidence="7" id="KW-1133">Transmembrane helix</keyword>
<dbReference type="GO" id="GO:0046677">
    <property type="term" value="P:response to antibiotic"/>
    <property type="evidence" value="ECO:0007669"/>
    <property type="project" value="UniProtKB-KW"/>
</dbReference>
<comment type="caution">
    <text evidence="9">The sequence shown here is derived from an EMBL/GenBank/DDBJ whole genome shotgun (WGS) entry which is preliminary data.</text>
</comment>
<reference evidence="9 10" key="1">
    <citation type="submission" date="2019-08" db="EMBL/GenBank/DDBJ databases">
        <title>In-depth cultivation of the pig gut microbiome towards novel bacterial diversity and tailored functional studies.</title>
        <authorList>
            <person name="Wylensek D."/>
            <person name="Hitch T.C.A."/>
            <person name="Clavel T."/>
        </authorList>
    </citation>
    <scope>NUCLEOTIDE SEQUENCE [LARGE SCALE GENOMIC DNA]</scope>
    <source>
        <strain evidence="9 10">WCA-SAB-591-4A-A</strain>
    </source>
</reference>
<evidence type="ECO:0000256" key="5">
    <source>
        <dbReference type="ARBA" id="ARBA00023251"/>
    </source>
</evidence>
<evidence type="ECO:0000256" key="1">
    <source>
        <dbReference type="ARBA" id="ARBA00004401"/>
    </source>
</evidence>
<dbReference type="InterPro" id="IPR001264">
    <property type="entry name" value="Glyco_trans_51"/>
</dbReference>
<evidence type="ECO:0000256" key="7">
    <source>
        <dbReference type="SAM" id="Phobius"/>
    </source>
</evidence>
<keyword evidence="3" id="KW-0808">Transferase</keyword>
<keyword evidence="10" id="KW-1185">Reference proteome</keyword>
<evidence type="ECO:0000256" key="6">
    <source>
        <dbReference type="SAM" id="MobiDB-lite"/>
    </source>
</evidence>
<gene>
    <name evidence="9" type="ORF">FYJ71_03495</name>
</gene>
<keyword evidence="7" id="KW-0812">Transmembrane</keyword>
<protein>
    <recommendedName>
        <fullName evidence="2">Penicillin-binding protein 1A</fullName>
    </recommendedName>
</protein>